<protein>
    <submittedName>
        <fullName evidence="2">Uncharacterized protein</fullName>
    </submittedName>
</protein>
<dbReference type="EMBL" id="AGNL01036689">
    <property type="protein sequence ID" value="EJK53939.1"/>
    <property type="molecule type" value="Genomic_DNA"/>
</dbReference>
<dbReference type="AlphaFoldDB" id="K0RNT1"/>
<feature type="compositionally biased region" description="Polar residues" evidence="1">
    <location>
        <begin position="138"/>
        <end position="151"/>
    </location>
</feature>
<organism evidence="2 3">
    <name type="scientific">Thalassiosira oceanica</name>
    <name type="common">Marine diatom</name>
    <dbReference type="NCBI Taxonomy" id="159749"/>
    <lineage>
        <taxon>Eukaryota</taxon>
        <taxon>Sar</taxon>
        <taxon>Stramenopiles</taxon>
        <taxon>Ochrophyta</taxon>
        <taxon>Bacillariophyta</taxon>
        <taxon>Coscinodiscophyceae</taxon>
        <taxon>Thalassiosirophycidae</taxon>
        <taxon>Thalassiosirales</taxon>
        <taxon>Thalassiosiraceae</taxon>
        <taxon>Thalassiosira</taxon>
    </lineage>
</organism>
<keyword evidence="3" id="KW-1185">Reference proteome</keyword>
<accession>K0RNT1</accession>
<feature type="compositionally biased region" description="Basic and acidic residues" evidence="1">
    <location>
        <begin position="189"/>
        <end position="210"/>
    </location>
</feature>
<sequence length="387" mass="41565">MRGGRLCTARELEGECAAGVGCGFDSNHVWTSDGPASDVDDLPAMGAESLPAGGFYASADGGRRDDAPSLPAAETIPGGYDYAADTLIHVLSPYRTNTPNPFGPVDFEQYCSLVSVQRARDAYNEQPSGGSGGGRAPTNGSRWSAPSSGSTWPRDWATSCRSTATTSWSCRRACRSCTPPRAPGGPVRAGHDRRGGERRREGRVPPDAHERRHKRRTELLHGRRRRPPEEERERPVDQPEGRRAEVPHNPGGGRGHLPRQARGGTPERRRGRGPDPTEPLRLPPGVRLLRLPLVVPRGGRLRRPLPGSAVVGDPREPHRAHNGGELRRREVGRAATRDVPLREQHGLDAELGVEGRRAARPGRVAATVVLEGLLGGGPGAPPLVSDT</sequence>
<feature type="compositionally biased region" description="Basic and acidic residues" evidence="1">
    <location>
        <begin position="265"/>
        <end position="275"/>
    </location>
</feature>
<feature type="compositionally biased region" description="Basic and acidic residues" evidence="1">
    <location>
        <begin position="217"/>
        <end position="246"/>
    </location>
</feature>
<gene>
    <name evidence="2" type="ORF">THAOC_26527</name>
</gene>
<dbReference type="Proteomes" id="UP000266841">
    <property type="component" value="Unassembled WGS sequence"/>
</dbReference>
<evidence type="ECO:0000256" key="1">
    <source>
        <dbReference type="SAM" id="MobiDB-lite"/>
    </source>
</evidence>
<comment type="caution">
    <text evidence="2">The sequence shown here is derived from an EMBL/GenBank/DDBJ whole genome shotgun (WGS) entry which is preliminary data.</text>
</comment>
<proteinExistence type="predicted"/>
<evidence type="ECO:0000313" key="2">
    <source>
        <dbReference type="EMBL" id="EJK53939.1"/>
    </source>
</evidence>
<reference evidence="2 3" key="1">
    <citation type="journal article" date="2012" name="Genome Biol.">
        <title>Genome and low-iron response of an oceanic diatom adapted to chronic iron limitation.</title>
        <authorList>
            <person name="Lommer M."/>
            <person name="Specht M."/>
            <person name="Roy A.S."/>
            <person name="Kraemer L."/>
            <person name="Andreson R."/>
            <person name="Gutowska M.A."/>
            <person name="Wolf J."/>
            <person name="Bergner S.V."/>
            <person name="Schilhabel M.B."/>
            <person name="Klostermeier U.C."/>
            <person name="Beiko R.G."/>
            <person name="Rosenstiel P."/>
            <person name="Hippler M."/>
            <person name="Laroche J."/>
        </authorList>
    </citation>
    <scope>NUCLEOTIDE SEQUENCE [LARGE SCALE GENOMIC DNA]</scope>
    <source>
        <strain evidence="2 3">CCMP1005</strain>
    </source>
</reference>
<feature type="region of interest" description="Disordered" evidence="1">
    <location>
        <begin position="171"/>
        <end position="284"/>
    </location>
</feature>
<evidence type="ECO:0000313" key="3">
    <source>
        <dbReference type="Proteomes" id="UP000266841"/>
    </source>
</evidence>
<feature type="region of interest" description="Disordered" evidence="1">
    <location>
        <begin position="123"/>
        <end position="158"/>
    </location>
</feature>
<name>K0RNT1_THAOC</name>